<keyword evidence="1" id="KW-0863">Zinc-finger</keyword>
<dbReference type="InterPro" id="IPR001878">
    <property type="entry name" value="Znf_CCHC"/>
</dbReference>
<keyword evidence="2" id="KW-0175">Coiled coil</keyword>
<evidence type="ECO:0000259" key="4">
    <source>
        <dbReference type="PROSITE" id="PS50158"/>
    </source>
</evidence>
<feature type="non-terminal residue" evidence="5">
    <location>
        <position position="287"/>
    </location>
</feature>
<dbReference type="PROSITE" id="PS50158">
    <property type="entry name" value="ZF_CCHC"/>
    <property type="match status" value="1"/>
</dbReference>
<dbReference type="EMBL" id="GL769856">
    <property type="protein sequence ID" value="EFZ10300.1"/>
    <property type="molecule type" value="Genomic_DNA"/>
</dbReference>
<name>E9JA53_SOLIN</name>
<feature type="coiled-coil region" evidence="2">
    <location>
        <begin position="121"/>
        <end position="148"/>
    </location>
</feature>
<feature type="region of interest" description="Disordered" evidence="3">
    <location>
        <begin position="17"/>
        <end position="36"/>
    </location>
</feature>
<dbReference type="GO" id="GO:0008270">
    <property type="term" value="F:zinc ion binding"/>
    <property type="evidence" value="ECO:0007669"/>
    <property type="project" value="UniProtKB-KW"/>
</dbReference>
<feature type="region of interest" description="Disordered" evidence="3">
    <location>
        <begin position="242"/>
        <end position="266"/>
    </location>
</feature>
<keyword evidence="1" id="KW-0862">Zinc</keyword>
<evidence type="ECO:0000256" key="1">
    <source>
        <dbReference type="PROSITE-ProRule" id="PRU00047"/>
    </source>
</evidence>
<dbReference type="HOGENOM" id="CLU_084661_0_0_1"/>
<dbReference type="GO" id="GO:0003676">
    <property type="term" value="F:nucleic acid binding"/>
    <property type="evidence" value="ECO:0007669"/>
    <property type="project" value="InterPro"/>
</dbReference>
<evidence type="ECO:0000256" key="2">
    <source>
        <dbReference type="SAM" id="Coils"/>
    </source>
</evidence>
<feature type="domain" description="CCHC-type" evidence="4">
    <location>
        <begin position="273"/>
        <end position="287"/>
    </location>
</feature>
<accession>E9JA53</accession>
<evidence type="ECO:0000256" key="3">
    <source>
        <dbReference type="SAM" id="MobiDB-lite"/>
    </source>
</evidence>
<keyword evidence="1" id="KW-0479">Metal-binding</keyword>
<protein>
    <recommendedName>
        <fullName evidence="4">CCHC-type domain-containing protein</fullName>
    </recommendedName>
</protein>
<proteinExistence type="predicted"/>
<reference evidence="5" key="1">
    <citation type="journal article" date="2011" name="Proc. Natl. Acad. Sci. U.S.A.">
        <title>The genome of the fire ant Solenopsis invicta.</title>
        <authorList>
            <person name="Wurm Y."/>
            <person name="Wang J."/>
            <person name="Riba-Grognuz O."/>
            <person name="Corona M."/>
            <person name="Nygaard S."/>
            <person name="Hunt B.G."/>
            <person name="Ingram K.K."/>
            <person name="Falquet L."/>
            <person name="Nipitwattanaphon M."/>
            <person name="Gotzek D."/>
            <person name="Dijkstra M.B."/>
            <person name="Oettler J."/>
            <person name="Comtesse F."/>
            <person name="Shih C.J."/>
            <person name="Wu W.J."/>
            <person name="Yang C.C."/>
            <person name="Thomas J."/>
            <person name="Beaudoing E."/>
            <person name="Pradervand S."/>
            <person name="Flegel V."/>
            <person name="Cook E.D."/>
            <person name="Fabbretti R."/>
            <person name="Stockinger H."/>
            <person name="Long L."/>
            <person name="Farmerie W.G."/>
            <person name="Oakey J."/>
            <person name="Boomsma J.J."/>
            <person name="Pamilo P."/>
            <person name="Yi S.V."/>
            <person name="Heinze J."/>
            <person name="Goodisman M.A."/>
            <person name="Farinelli L."/>
            <person name="Harshman K."/>
            <person name="Hulo N."/>
            <person name="Cerutti L."/>
            <person name="Xenarios I."/>
            <person name="Shoemaker D."/>
            <person name="Keller L."/>
        </authorList>
    </citation>
    <scope>NUCLEOTIDE SEQUENCE [LARGE SCALE GENOMIC DNA]</scope>
</reference>
<sequence length="287" mass="33268">MHKLLREITELRVSFTGTVPEARGTPPRDTNPETRSFHNHARKLSYGRSMYDIRNQRGSTVNFLTLKDARNIIPDIDGTSRDCVKEFINSSSYAMKNIHPAEEHSLLEAMICTKFKGKAMTDFQTRDIRSYEQLKRELENEYLSKRSTAHLQIKFNLLKQKGGESAQDFGRRIDKLAIDLYESMEEGKEHTQEQQRTILENIREQALHNYQTGLHEDIKLLVRTQRYPTLAEAITGATAEEKIKGPGNRNPNFYPRNRSEFQKPIPSYRTPQCKKCGKTGHHEQNCR</sequence>
<gene>
    <name evidence="5" type="ORF">SINV_80282</name>
</gene>
<dbReference type="AlphaFoldDB" id="E9JA53"/>
<organism>
    <name type="scientific">Solenopsis invicta</name>
    <name type="common">Red imported fire ant</name>
    <name type="synonym">Solenopsis wagneri</name>
    <dbReference type="NCBI Taxonomy" id="13686"/>
    <lineage>
        <taxon>Eukaryota</taxon>
        <taxon>Metazoa</taxon>
        <taxon>Ecdysozoa</taxon>
        <taxon>Arthropoda</taxon>
        <taxon>Hexapoda</taxon>
        <taxon>Insecta</taxon>
        <taxon>Pterygota</taxon>
        <taxon>Neoptera</taxon>
        <taxon>Endopterygota</taxon>
        <taxon>Hymenoptera</taxon>
        <taxon>Apocrita</taxon>
        <taxon>Aculeata</taxon>
        <taxon>Formicoidea</taxon>
        <taxon>Formicidae</taxon>
        <taxon>Myrmicinae</taxon>
        <taxon>Solenopsis</taxon>
    </lineage>
</organism>
<evidence type="ECO:0000313" key="5">
    <source>
        <dbReference type="EMBL" id="EFZ10300.1"/>
    </source>
</evidence>